<dbReference type="PANTHER" id="PTHR31751">
    <property type="entry name" value="SI:CH211-108C17.2-RELATED-RELATED"/>
    <property type="match status" value="1"/>
</dbReference>
<dbReference type="AlphaFoldDB" id="A0A3Q2QGJ7"/>
<dbReference type="PANTHER" id="PTHR31751:SF42">
    <property type="entry name" value="PROTEIN CBG10204"/>
    <property type="match status" value="1"/>
</dbReference>
<sequence>ICKELQKKGKLTLVGDGRCDSPGHSAKYLTYSLMDMGTSKIVTSSIIQVTEVGASQRMEKEGFIRSMDSVIEKLDVAVVATDQHPQIATLMKTDKYKVEHQFDIWHFVKSVRKKLTAKAKVRGCEGLGMWIKSITLHIWWCAVKCEGNSQKMKEMWLSMQHHIANNHSWDTAEIFHCCDRGELSNNDKEEIVWLEVDSPAHDALRSVLNDKRLLKDLAHLTQFCHTGMLEVYHALLTKHCPKRQHFGYKGMVARTQLAAMDFNDNVGRAQAVHKKKGKLRLKSVCLKQDKRRHVQPILKAKTLDHAHRMMKSLAESEGKHEGKMEREIDRDGLVRRLL</sequence>
<proteinExistence type="predicted"/>
<name>A0A3Q2QGJ7_FUNHE</name>
<dbReference type="GeneTree" id="ENSGT00940000164945"/>
<evidence type="ECO:0000313" key="2">
    <source>
        <dbReference type="Proteomes" id="UP000265000"/>
    </source>
</evidence>
<dbReference type="Ensembl" id="ENSFHET00000003049.1">
    <property type="protein sequence ID" value="ENSFHEP00000026296.1"/>
    <property type="gene ID" value="ENSFHEG00000009053.1"/>
</dbReference>
<reference evidence="1" key="2">
    <citation type="submission" date="2025-09" db="UniProtKB">
        <authorList>
            <consortium name="Ensembl"/>
        </authorList>
    </citation>
    <scope>IDENTIFICATION</scope>
</reference>
<evidence type="ECO:0000313" key="1">
    <source>
        <dbReference type="Ensembl" id="ENSFHEP00000026296.1"/>
    </source>
</evidence>
<reference evidence="1" key="1">
    <citation type="submission" date="2025-08" db="UniProtKB">
        <authorList>
            <consortium name="Ensembl"/>
        </authorList>
    </citation>
    <scope>IDENTIFICATION</scope>
</reference>
<keyword evidence="2" id="KW-1185">Reference proteome</keyword>
<accession>A0A3Q2QGJ7</accession>
<protein>
    <submittedName>
        <fullName evidence="1">Uncharacterized protein</fullName>
    </submittedName>
</protein>
<organism evidence="1 2">
    <name type="scientific">Fundulus heteroclitus</name>
    <name type="common">Killifish</name>
    <name type="synonym">Mummichog</name>
    <dbReference type="NCBI Taxonomy" id="8078"/>
    <lineage>
        <taxon>Eukaryota</taxon>
        <taxon>Metazoa</taxon>
        <taxon>Chordata</taxon>
        <taxon>Craniata</taxon>
        <taxon>Vertebrata</taxon>
        <taxon>Euteleostomi</taxon>
        <taxon>Actinopterygii</taxon>
        <taxon>Neopterygii</taxon>
        <taxon>Teleostei</taxon>
        <taxon>Neoteleostei</taxon>
        <taxon>Acanthomorphata</taxon>
        <taxon>Ovalentaria</taxon>
        <taxon>Atherinomorphae</taxon>
        <taxon>Cyprinodontiformes</taxon>
        <taxon>Fundulidae</taxon>
        <taxon>Fundulus</taxon>
    </lineage>
</organism>
<dbReference type="Proteomes" id="UP000265000">
    <property type="component" value="Unplaced"/>
</dbReference>